<reference evidence="3" key="1">
    <citation type="submission" date="2021-06" db="EMBL/GenBank/DDBJ databases">
        <title>44 bacteria genomes isolated from Dapeng, Shenzhen.</title>
        <authorList>
            <person name="Zheng W."/>
            <person name="Yu S."/>
            <person name="Huang Y."/>
        </authorList>
    </citation>
    <scope>NUCLEOTIDE SEQUENCE</scope>
    <source>
        <strain evidence="3">DP5N28-2</strain>
    </source>
</reference>
<dbReference type="SUPFAM" id="SSF56219">
    <property type="entry name" value="DNase I-like"/>
    <property type="match status" value="1"/>
</dbReference>
<feature type="domain" description="Endonuclease/exonuclease/phosphatase" evidence="2">
    <location>
        <begin position="113"/>
        <end position="336"/>
    </location>
</feature>
<keyword evidence="3" id="KW-0540">Nuclease</keyword>
<sequence>MNLLRRIVIVINGVLIVSLILGYLRQFVHPGQASFLTIFSLLYPYLVIALTVTLAVLIVLRSKWLWATLLILVLTSGNTIRQIGFHFQPELPGDSVIYTISTLNVKNNFWHENQDQSSNFVLNFSEKDPTLLVLQEISDVQIRKVAELLDYAHGSQDYPQLKNTTLGIFSKHPLTNLQSIDNSEGRTIAVFADIQLAHQTIRLFNIHLHTNAVTLRAGKFSPESFSKKEGLRAFNDMLRAYNENASKRLNELGRIQEYVTGSPYPVIIAGDANDTPYSPIYRALKGNLQNGFERGGFGFAQTYNGLILPLKIDHIFMDNSFFIYHTLIEKIDYSDHNPITTSFSFKN</sequence>
<dbReference type="AlphaFoldDB" id="A0A953HV97"/>
<feature type="transmembrane region" description="Helical" evidence="1">
    <location>
        <begin position="36"/>
        <end position="58"/>
    </location>
</feature>
<keyword evidence="3" id="KW-0255">Endonuclease</keyword>
<accession>A0A953HV97</accession>
<evidence type="ECO:0000256" key="1">
    <source>
        <dbReference type="SAM" id="Phobius"/>
    </source>
</evidence>
<dbReference type="RefSeq" id="WP_222578689.1">
    <property type="nucleotide sequence ID" value="NZ_JAHVHU010000004.1"/>
</dbReference>
<dbReference type="Gene3D" id="3.60.10.10">
    <property type="entry name" value="Endonuclease/exonuclease/phosphatase"/>
    <property type="match status" value="1"/>
</dbReference>
<dbReference type="InterPro" id="IPR005135">
    <property type="entry name" value="Endo/exonuclease/phosphatase"/>
</dbReference>
<organism evidence="3 4">
    <name type="scientific">Membranihabitans marinus</name>
    <dbReference type="NCBI Taxonomy" id="1227546"/>
    <lineage>
        <taxon>Bacteria</taxon>
        <taxon>Pseudomonadati</taxon>
        <taxon>Bacteroidota</taxon>
        <taxon>Saprospiria</taxon>
        <taxon>Saprospirales</taxon>
        <taxon>Saprospiraceae</taxon>
        <taxon>Membranihabitans</taxon>
    </lineage>
</organism>
<keyword evidence="1" id="KW-0472">Membrane</keyword>
<keyword evidence="3" id="KW-0378">Hydrolase</keyword>
<name>A0A953HV97_9BACT</name>
<protein>
    <submittedName>
        <fullName evidence="3">Endonuclease/exonuclease/phosphatase family protein</fullName>
    </submittedName>
</protein>
<dbReference type="GO" id="GO:0004519">
    <property type="term" value="F:endonuclease activity"/>
    <property type="evidence" value="ECO:0007669"/>
    <property type="project" value="UniProtKB-KW"/>
</dbReference>
<evidence type="ECO:0000259" key="2">
    <source>
        <dbReference type="Pfam" id="PF03372"/>
    </source>
</evidence>
<keyword evidence="1" id="KW-1133">Transmembrane helix</keyword>
<dbReference type="Proteomes" id="UP000753961">
    <property type="component" value="Unassembled WGS sequence"/>
</dbReference>
<evidence type="ECO:0000313" key="3">
    <source>
        <dbReference type="EMBL" id="MBY5957166.1"/>
    </source>
</evidence>
<dbReference type="Pfam" id="PF03372">
    <property type="entry name" value="Exo_endo_phos"/>
    <property type="match status" value="1"/>
</dbReference>
<keyword evidence="4" id="KW-1185">Reference proteome</keyword>
<gene>
    <name evidence="3" type="ORF">KUV50_03395</name>
</gene>
<proteinExistence type="predicted"/>
<dbReference type="EMBL" id="JAHVHU010000004">
    <property type="protein sequence ID" value="MBY5957166.1"/>
    <property type="molecule type" value="Genomic_DNA"/>
</dbReference>
<keyword evidence="1" id="KW-0812">Transmembrane</keyword>
<feature type="transmembrane region" description="Helical" evidence="1">
    <location>
        <begin position="6"/>
        <end position="24"/>
    </location>
</feature>
<feature type="transmembrane region" description="Helical" evidence="1">
    <location>
        <begin position="64"/>
        <end position="80"/>
    </location>
</feature>
<dbReference type="InterPro" id="IPR036691">
    <property type="entry name" value="Endo/exonu/phosph_ase_sf"/>
</dbReference>
<evidence type="ECO:0000313" key="4">
    <source>
        <dbReference type="Proteomes" id="UP000753961"/>
    </source>
</evidence>
<comment type="caution">
    <text evidence="3">The sequence shown here is derived from an EMBL/GenBank/DDBJ whole genome shotgun (WGS) entry which is preliminary data.</text>
</comment>